<evidence type="ECO:0000313" key="5">
    <source>
        <dbReference type="EMBL" id="KAA8916301.1"/>
    </source>
</evidence>
<keyword evidence="4" id="KW-0408">Iron</keyword>
<dbReference type="GO" id="GO:0046872">
    <property type="term" value="F:metal ion binding"/>
    <property type="evidence" value="ECO:0007669"/>
    <property type="project" value="UniProtKB-KW"/>
</dbReference>
<dbReference type="PANTHER" id="PTHR20883:SF15">
    <property type="entry name" value="PHYTANOYL-COA DIOXYGENASE DOMAIN-CONTAINING PROTEIN 1"/>
    <property type="match status" value="1"/>
</dbReference>
<dbReference type="Gene3D" id="2.60.120.620">
    <property type="entry name" value="q2cbj1_9rhob like domain"/>
    <property type="match status" value="1"/>
</dbReference>
<comment type="similarity">
    <text evidence="2">Belongs to the PhyH family.</text>
</comment>
<dbReference type="OrthoDB" id="445007at2759"/>
<comment type="cofactor">
    <cofactor evidence="1">
        <name>Fe cation</name>
        <dbReference type="ChEBI" id="CHEBI:24875"/>
    </cofactor>
</comment>
<gene>
    <name evidence="5" type="ORF">TRICI_001583</name>
</gene>
<organism evidence="5 6">
    <name type="scientific">Trichomonascus ciferrii</name>
    <dbReference type="NCBI Taxonomy" id="44093"/>
    <lineage>
        <taxon>Eukaryota</taxon>
        <taxon>Fungi</taxon>
        <taxon>Dikarya</taxon>
        <taxon>Ascomycota</taxon>
        <taxon>Saccharomycotina</taxon>
        <taxon>Dipodascomycetes</taxon>
        <taxon>Dipodascales</taxon>
        <taxon>Trichomonascaceae</taxon>
        <taxon>Trichomonascus</taxon>
        <taxon>Trichomonascus ciferrii complex</taxon>
    </lineage>
</organism>
<reference evidence="5" key="1">
    <citation type="journal article" date="2019" name="G3 (Bethesda)">
        <title>Genome Assemblies of Two Rare Opportunistic Yeast Pathogens: Diutina rugosa (syn. Candida rugosa) and Trichomonascus ciferrii (syn. Candida ciferrii).</title>
        <authorList>
            <person name="Mixao V."/>
            <person name="Saus E."/>
            <person name="Hansen A.P."/>
            <person name="Lass-Florl C."/>
            <person name="Gabaldon T."/>
        </authorList>
    </citation>
    <scope>NUCLEOTIDE SEQUENCE</scope>
    <source>
        <strain evidence="5">CBS 4856</strain>
    </source>
</reference>
<evidence type="ECO:0008006" key="7">
    <source>
        <dbReference type="Google" id="ProtNLM"/>
    </source>
</evidence>
<evidence type="ECO:0000256" key="1">
    <source>
        <dbReference type="ARBA" id="ARBA00001962"/>
    </source>
</evidence>
<evidence type="ECO:0000256" key="4">
    <source>
        <dbReference type="ARBA" id="ARBA00023004"/>
    </source>
</evidence>
<name>A0A642V918_9ASCO</name>
<keyword evidence="6" id="KW-1185">Reference proteome</keyword>
<proteinExistence type="inferred from homology"/>
<dbReference type="AlphaFoldDB" id="A0A642V918"/>
<dbReference type="InterPro" id="IPR008775">
    <property type="entry name" value="Phytyl_CoA_dOase-like"/>
</dbReference>
<dbReference type="VEuPathDB" id="FungiDB:TRICI_001583"/>
<comment type="caution">
    <text evidence="5">The sequence shown here is derived from an EMBL/GenBank/DDBJ whole genome shotgun (WGS) entry which is preliminary data.</text>
</comment>
<dbReference type="SUPFAM" id="SSF51197">
    <property type="entry name" value="Clavaminate synthase-like"/>
    <property type="match status" value="1"/>
</dbReference>
<keyword evidence="3" id="KW-0479">Metal-binding</keyword>
<protein>
    <recommendedName>
        <fullName evidence="7">Fe2OG dioxygenase domain-containing protein</fullName>
    </recommendedName>
</protein>
<dbReference type="EMBL" id="SWFS01000112">
    <property type="protein sequence ID" value="KAA8916301.1"/>
    <property type="molecule type" value="Genomic_DNA"/>
</dbReference>
<sequence>MQGLTKEQVDQFNRDGCLALPGVLTEEQVQRVLEHSHHLLDSFDLTNHPMTKFTTGEGHGEGEDHVGDDYFLDSSDKISYFFEEGAIDKDGNLLKEKSKAVNKVGHALHVLDDEFKAISLTERNKAIADSLGFQDPRVLQSMLICKQPEIGGEVPTHQDGTFLYTEPQSAVGFWYALEECTESNGALEFVPGSHKTTPVGKRFVRKENNSGTEFIQIGETYKDPPKDQFKLLNCPAGSLVLIHNSVLHRSNNNTSNKSRFAYTFHVIDGKCSYDHRNWLQVPPSGGTNFTQLRA</sequence>
<dbReference type="PANTHER" id="PTHR20883">
    <property type="entry name" value="PHYTANOYL-COA DIOXYGENASE DOMAIN CONTAINING 1"/>
    <property type="match status" value="1"/>
</dbReference>
<accession>A0A642V918</accession>
<evidence type="ECO:0000313" key="6">
    <source>
        <dbReference type="Proteomes" id="UP000761534"/>
    </source>
</evidence>
<evidence type="ECO:0000256" key="2">
    <source>
        <dbReference type="ARBA" id="ARBA00005830"/>
    </source>
</evidence>
<dbReference type="Pfam" id="PF05721">
    <property type="entry name" value="PhyH"/>
    <property type="match status" value="1"/>
</dbReference>
<evidence type="ECO:0000256" key="3">
    <source>
        <dbReference type="ARBA" id="ARBA00022723"/>
    </source>
</evidence>
<dbReference type="Proteomes" id="UP000761534">
    <property type="component" value="Unassembled WGS sequence"/>
</dbReference>